<dbReference type="InterPro" id="IPR001254">
    <property type="entry name" value="Trypsin_dom"/>
</dbReference>
<proteinExistence type="predicted"/>
<organism evidence="4 5">
    <name type="scientific">Folsomia candida</name>
    <name type="common">Springtail</name>
    <dbReference type="NCBI Taxonomy" id="158441"/>
    <lineage>
        <taxon>Eukaryota</taxon>
        <taxon>Metazoa</taxon>
        <taxon>Ecdysozoa</taxon>
        <taxon>Arthropoda</taxon>
        <taxon>Hexapoda</taxon>
        <taxon>Collembola</taxon>
        <taxon>Entomobryomorpha</taxon>
        <taxon>Isotomoidea</taxon>
        <taxon>Isotomidae</taxon>
        <taxon>Proisotominae</taxon>
        <taxon>Folsomia</taxon>
    </lineage>
</organism>
<dbReference type="AlphaFoldDB" id="A0A226F1X1"/>
<accession>A0A226F1X1</accession>
<dbReference type="GO" id="GO:0006508">
    <property type="term" value="P:proteolysis"/>
    <property type="evidence" value="ECO:0007669"/>
    <property type="project" value="InterPro"/>
</dbReference>
<dbReference type="PRINTS" id="PR00722">
    <property type="entry name" value="CHYMOTRYPSIN"/>
</dbReference>
<sequence>MSIRIPRATDGVPGYAPYQVQMVYSSTNQPNCGGAIINAFFILTAAHCLTRPGSRYEVEDYRDPSEILVVAGKYTTSGYDETQQTRKIQESIGHPEYTDDYWSHDIALVRVSHPLKFNRYVQPIQMAMDFRQFTGQASLYGFGITKVYPGGRSQYPETSQVSSFRIISHSECKKIHNVALYDVWSVKEYSSLSRWGRRDELRIPEEYEYKYETEEIDTDPTTTTPIAEDDPTTTTPITENDLPTTTSNTDHDPPTTTPIMEDDLTTENATGPSPTVKQDDFDLSFSD</sequence>
<name>A0A226F1X1_FOLCA</name>
<dbReference type="EMBL" id="LNIX01000001">
    <property type="protein sequence ID" value="OXA63779.1"/>
    <property type="molecule type" value="Genomic_DNA"/>
</dbReference>
<dbReference type="Gene3D" id="2.40.10.10">
    <property type="entry name" value="Trypsin-like serine proteases"/>
    <property type="match status" value="2"/>
</dbReference>
<dbReference type="SUPFAM" id="SSF50494">
    <property type="entry name" value="Trypsin-like serine proteases"/>
    <property type="match status" value="1"/>
</dbReference>
<dbReference type="InterPro" id="IPR043504">
    <property type="entry name" value="Peptidase_S1_PA_chymotrypsin"/>
</dbReference>
<dbReference type="Proteomes" id="UP000198287">
    <property type="component" value="Unassembled WGS sequence"/>
</dbReference>
<dbReference type="PANTHER" id="PTHR24252">
    <property type="entry name" value="ACROSIN-RELATED"/>
    <property type="match status" value="1"/>
</dbReference>
<feature type="compositionally biased region" description="Low complexity" evidence="2">
    <location>
        <begin position="219"/>
        <end position="246"/>
    </location>
</feature>
<feature type="domain" description="Peptidase S1" evidence="3">
    <location>
        <begin position="8"/>
        <end position="287"/>
    </location>
</feature>
<evidence type="ECO:0000256" key="1">
    <source>
        <dbReference type="ARBA" id="ARBA00023157"/>
    </source>
</evidence>
<dbReference type="InterPro" id="IPR018114">
    <property type="entry name" value="TRYPSIN_HIS"/>
</dbReference>
<evidence type="ECO:0000256" key="2">
    <source>
        <dbReference type="SAM" id="MobiDB-lite"/>
    </source>
</evidence>
<dbReference type="STRING" id="158441.A0A226F1X1"/>
<dbReference type="PROSITE" id="PS00134">
    <property type="entry name" value="TRYPSIN_HIS"/>
    <property type="match status" value="1"/>
</dbReference>
<keyword evidence="1" id="KW-1015">Disulfide bond</keyword>
<dbReference type="InterPro" id="IPR001314">
    <property type="entry name" value="Peptidase_S1A"/>
</dbReference>
<evidence type="ECO:0000313" key="5">
    <source>
        <dbReference type="Proteomes" id="UP000198287"/>
    </source>
</evidence>
<feature type="region of interest" description="Disordered" evidence="2">
    <location>
        <begin position="211"/>
        <end position="287"/>
    </location>
</feature>
<evidence type="ECO:0000313" key="4">
    <source>
        <dbReference type="EMBL" id="OXA63779.1"/>
    </source>
</evidence>
<comment type="caution">
    <text evidence="4">The sequence shown here is derived from an EMBL/GenBank/DDBJ whole genome shotgun (WGS) entry which is preliminary data.</text>
</comment>
<protein>
    <submittedName>
        <fullName evidence="4">Coagulation factor IX</fullName>
    </submittedName>
</protein>
<gene>
    <name evidence="4" type="ORF">Fcan01_00457</name>
</gene>
<dbReference type="PROSITE" id="PS50240">
    <property type="entry name" value="TRYPSIN_DOM"/>
    <property type="match status" value="1"/>
</dbReference>
<reference evidence="4 5" key="1">
    <citation type="submission" date="2015-12" db="EMBL/GenBank/DDBJ databases">
        <title>The genome of Folsomia candida.</title>
        <authorList>
            <person name="Faddeeva A."/>
            <person name="Derks M.F."/>
            <person name="Anvar Y."/>
            <person name="Smit S."/>
            <person name="Van Straalen N."/>
            <person name="Roelofs D."/>
        </authorList>
    </citation>
    <scope>NUCLEOTIDE SEQUENCE [LARGE SCALE GENOMIC DNA]</scope>
    <source>
        <strain evidence="4 5">VU population</strain>
        <tissue evidence="4">Whole body</tissue>
    </source>
</reference>
<feature type="compositionally biased region" description="Polar residues" evidence="2">
    <location>
        <begin position="266"/>
        <end position="276"/>
    </location>
</feature>
<dbReference type="FunFam" id="2.40.10.10:FF:000068">
    <property type="entry name" value="transmembrane protease serine 2"/>
    <property type="match status" value="1"/>
</dbReference>
<dbReference type="GO" id="GO:0004252">
    <property type="term" value="F:serine-type endopeptidase activity"/>
    <property type="evidence" value="ECO:0007669"/>
    <property type="project" value="InterPro"/>
</dbReference>
<dbReference type="Pfam" id="PF00089">
    <property type="entry name" value="Trypsin"/>
    <property type="match status" value="1"/>
</dbReference>
<keyword evidence="5" id="KW-1185">Reference proteome</keyword>
<evidence type="ECO:0000259" key="3">
    <source>
        <dbReference type="PROSITE" id="PS50240"/>
    </source>
</evidence>
<dbReference type="OrthoDB" id="6380398at2759"/>
<dbReference type="InterPro" id="IPR009003">
    <property type="entry name" value="Peptidase_S1_PA"/>
</dbReference>
<dbReference type="PANTHER" id="PTHR24252:SF8">
    <property type="entry name" value="ACROSIN"/>
    <property type="match status" value="1"/>
</dbReference>
<dbReference type="SMART" id="SM00020">
    <property type="entry name" value="Tryp_SPc"/>
    <property type="match status" value="1"/>
</dbReference>